<comment type="caution">
    <text evidence="2">The sequence shown here is derived from an EMBL/GenBank/DDBJ whole genome shotgun (WGS) entry which is preliminary data.</text>
</comment>
<keyword evidence="1" id="KW-0472">Membrane</keyword>
<dbReference type="RefSeq" id="WP_390197785.1">
    <property type="nucleotide sequence ID" value="NZ_JBHSDV010000001.1"/>
</dbReference>
<feature type="transmembrane region" description="Helical" evidence="1">
    <location>
        <begin position="210"/>
        <end position="231"/>
    </location>
</feature>
<keyword evidence="3" id="KW-1185">Reference proteome</keyword>
<keyword evidence="1" id="KW-1133">Transmembrane helix</keyword>
<name>A0ABV8VT41_9BACI</name>
<gene>
    <name evidence="2" type="ORF">ACFOZ1_07445</name>
</gene>
<evidence type="ECO:0000313" key="2">
    <source>
        <dbReference type="EMBL" id="MFC4387647.1"/>
    </source>
</evidence>
<dbReference type="InterPro" id="IPR014231">
    <property type="entry name" value="Spore_YpjB"/>
</dbReference>
<keyword evidence="1" id="KW-0812">Transmembrane</keyword>
<sequence>MHKKIVLIIIFTIGIVLSTVAFVQAKNNAMTIDLYNYERYVQEKRYTQAAQKLESLKIPIADNIKKSHPEKLNTVESMINTNLEILTDTSIDHHDKLLRAQQLNVMYDALTTSGAPLWHRFKTDLELSIEQILSEASITAQQVYEITYRWNVISPVLKMYLSNEEYRNLQVLFDDFDLNYINQENELQSVFQQMSLLDMESLQNNRIQTYFQWLTLIVIGFIFISLSYVGWIRYKVESKVNHTN</sequence>
<dbReference type="Proteomes" id="UP001595880">
    <property type="component" value="Unassembled WGS sequence"/>
</dbReference>
<proteinExistence type="predicted"/>
<accession>A0ABV8VT41</accession>
<evidence type="ECO:0000313" key="3">
    <source>
        <dbReference type="Proteomes" id="UP001595880"/>
    </source>
</evidence>
<protein>
    <submittedName>
        <fullName evidence="2">Sporulation protein YpjB</fullName>
    </submittedName>
</protein>
<reference evidence="3" key="1">
    <citation type="journal article" date="2019" name="Int. J. Syst. Evol. Microbiol.">
        <title>The Global Catalogue of Microorganisms (GCM) 10K type strain sequencing project: providing services to taxonomists for standard genome sequencing and annotation.</title>
        <authorList>
            <consortium name="The Broad Institute Genomics Platform"/>
            <consortium name="The Broad Institute Genome Sequencing Center for Infectious Disease"/>
            <person name="Wu L."/>
            <person name="Ma J."/>
        </authorList>
    </citation>
    <scope>NUCLEOTIDE SEQUENCE [LARGE SCALE GENOMIC DNA]</scope>
    <source>
        <strain evidence="3">KACC 14058</strain>
    </source>
</reference>
<evidence type="ECO:0000256" key="1">
    <source>
        <dbReference type="SAM" id="Phobius"/>
    </source>
</evidence>
<organism evidence="2 3">
    <name type="scientific">Gracilibacillus marinus</name>
    <dbReference type="NCBI Taxonomy" id="630535"/>
    <lineage>
        <taxon>Bacteria</taxon>
        <taxon>Bacillati</taxon>
        <taxon>Bacillota</taxon>
        <taxon>Bacilli</taxon>
        <taxon>Bacillales</taxon>
        <taxon>Bacillaceae</taxon>
        <taxon>Gracilibacillus</taxon>
    </lineage>
</organism>
<dbReference type="EMBL" id="JBHSDV010000001">
    <property type="protein sequence ID" value="MFC4387647.1"/>
    <property type="molecule type" value="Genomic_DNA"/>
</dbReference>
<dbReference type="Pfam" id="PF09577">
    <property type="entry name" value="Spore_YpjB"/>
    <property type="match status" value="1"/>
</dbReference>